<organism evidence="1">
    <name type="scientific">uncultured Mycobacterium sp</name>
    <dbReference type="NCBI Taxonomy" id="171292"/>
    <lineage>
        <taxon>Bacteria</taxon>
        <taxon>Bacillati</taxon>
        <taxon>Actinomycetota</taxon>
        <taxon>Actinomycetes</taxon>
        <taxon>Mycobacteriales</taxon>
        <taxon>Mycobacteriaceae</taxon>
        <taxon>Mycobacterium</taxon>
        <taxon>environmental samples</taxon>
    </lineage>
</organism>
<evidence type="ECO:0000313" key="1">
    <source>
        <dbReference type="EMBL" id="SBS77017.1"/>
    </source>
</evidence>
<reference evidence="1" key="1">
    <citation type="submission" date="2016-03" db="EMBL/GenBank/DDBJ databases">
        <authorList>
            <person name="Ploux O."/>
        </authorList>
    </citation>
    <scope>NUCLEOTIDE SEQUENCE</scope>
    <source>
        <strain evidence="1">UC10</strain>
    </source>
</reference>
<protein>
    <submittedName>
        <fullName evidence="1">Uncharacterized protein</fullName>
    </submittedName>
</protein>
<sequence>MNTTPHSPDDSNDDEWQLFRRIGTVVAEQRIEDWTWTLRSGQTMTANAGDWSVQDTTTGHTWSVRDDIFRSRYENVGGRIWRRRGMVRARPVRDGEVVDTLEGRVTTSAGEWLVLGEHGDRWPVPGDEFAQRYDGPFPD</sequence>
<name>A0A1Y5PE85_9MYCO</name>
<accession>A0A1Y5PE85</accession>
<gene>
    <name evidence="1" type="ORF">MHPYR_40019</name>
</gene>
<dbReference type="AlphaFoldDB" id="A0A1Y5PE85"/>
<dbReference type="EMBL" id="FLQS01000034">
    <property type="protein sequence ID" value="SBS77017.1"/>
    <property type="molecule type" value="Genomic_DNA"/>
</dbReference>
<proteinExistence type="predicted"/>